<dbReference type="NCBIfam" id="TIGR02117">
    <property type="entry name" value="chp_urease_rgn"/>
    <property type="match status" value="1"/>
</dbReference>
<proteinExistence type="predicted"/>
<dbReference type="EMBL" id="JXQV01000009">
    <property type="protein sequence ID" value="KIQ03208.1"/>
    <property type="molecule type" value="Genomic_DNA"/>
</dbReference>
<organism evidence="1 2">
    <name type="scientific">Agrobacterium tumefaciens</name>
    <dbReference type="NCBI Taxonomy" id="358"/>
    <lineage>
        <taxon>Bacteria</taxon>
        <taxon>Pseudomonadati</taxon>
        <taxon>Pseudomonadota</taxon>
        <taxon>Alphaproteobacteria</taxon>
        <taxon>Hyphomicrobiales</taxon>
        <taxon>Rhizobiaceae</taxon>
        <taxon>Rhizobium/Agrobacterium group</taxon>
        <taxon>Agrobacterium</taxon>
        <taxon>Agrobacterium tumefaciens complex</taxon>
    </lineage>
</organism>
<accession>A0A0D0K452</accession>
<evidence type="ECO:0000313" key="1">
    <source>
        <dbReference type="EMBL" id="KIQ03208.1"/>
    </source>
</evidence>
<dbReference type="Proteomes" id="UP000035017">
    <property type="component" value="Unassembled WGS sequence"/>
</dbReference>
<dbReference type="Pfam" id="PF09601">
    <property type="entry name" value="DUF2459"/>
    <property type="match status" value="1"/>
</dbReference>
<dbReference type="InterPro" id="IPR011727">
    <property type="entry name" value="CHP02117"/>
</dbReference>
<sequence length="227" mass="25063">MSIAFTLILCIIALGTLVPAPMAKDHASVAAQPSRRILILDNPIHTDIALPVDAELLERFAFLREASLAIDEPGVRYVIFGWGGRAFYTQTPTWADLKPLPVLKSLTLDRSVMHIALAGEISHTEPHVAALDLSENGYRYMLDFILGSFAEVEGKRMPLIGQSYGQYDVFFEANGYFNVLLGCNTWTAAALRQAGLRTGWWTPLPPLLSASLWLHNDAAPSLTRTQR</sequence>
<comment type="caution">
    <text evidence="1">The sequence shown here is derived from an EMBL/GenBank/DDBJ whole genome shotgun (WGS) entry which is preliminary data.</text>
</comment>
<protein>
    <submittedName>
        <fullName evidence="1">Urease-associated protein</fullName>
    </submittedName>
</protein>
<evidence type="ECO:0000313" key="2">
    <source>
        <dbReference type="Proteomes" id="UP000035017"/>
    </source>
</evidence>
<gene>
    <name evidence="1" type="ORF">RU07_09355</name>
</gene>
<reference evidence="1 2" key="1">
    <citation type="submission" date="2014-12" db="EMBL/GenBank/DDBJ databases">
        <title>16Stimator: statistical estimation of ribosomal gene copy numbers from draft genome assemblies.</title>
        <authorList>
            <person name="Perisin M.A."/>
            <person name="Vetter M."/>
            <person name="Gilbert J.A."/>
            <person name="Bergelson J."/>
        </authorList>
    </citation>
    <scope>NUCLEOTIDE SEQUENCE [LARGE SCALE GENOMIC DNA]</scope>
    <source>
        <strain evidence="1 2">MEJ076</strain>
    </source>
</reference>
<name>A0A0D0K452_AGRTU</name>
<dbReference type="AlphaFoldDB" id="A0A0D0K452"/>